<evidence type="ECO:0000256" key="2">
    <source>
        <dbReference type="RuleBase" id="RU003750"/>
    </source>
</evidence>
<accession>A0ABT5X9W8</accession>
<dbReference type="Gene3D" id="1.20.120.1760">
    <property type="match status" value="1"/>
</dbReference>
<protein>
    <submittedName>
        <fullName evidence="4">CDP-alcohol phosphatidyltransferase family protein</fullName>
    </submittedName>
</protein>
<sequence length="202" mass="21435">MTLDDLRSKSLMVTEPLAALAERAGATPNAISLISMLFALAAGAIYYLSSEETSLLYLAALMVLLNSVFDAVDGTLARRIGAAEARGDFLDHVIDRYADMAILTGIVLAGYVSEAVGIFAVMGVLLTSYLGTQAQALRLGRLYGGVMGRADRLVLILAATIANAVYSADIAGLSILGWAIVLITVASHFTALQRTVLIWRRL</sequence>
<dbReference type="RefSeq" id="WP_316967106.1">
    <property type="nucleotide sequence ID" value="NZ_JARFPK010000037.1"/>
</dbReference>
<feature type="transmembrane region" description="Helical" evidence="3">
    <location>
        <begin position="100"/>
        <end position="130"/>
    </location>
</feature>
<dbReference type="PROSITE" id="PS00379">
    <property type="entry name" value="CDP_ALCOHOL_P_TRANSF"/>
    <property type="match status" value="1"/>
</dbReference>
<proteinExistence type="inferred from homology"/>
<organism evidence="4 5">
    <name type="scientific">Candidatus Methanocrinis natronophilus</name>
    <dbReference type="NCBI Taxonomy" id="3033396"/>
    <lineage>
        <taxon>Archaea</taxon>
        <taxon>Methanobacteriati</taxon>
        <taxon>Methanobacteriota</taxon>
        <taxon>Stenosarchaea group</taxon>
        <taxon>Methanomicrobia</taxon>
        <taxon>Methanotrichales</taxon>
        <taxon>Methanotrichaceae</taxon>
        <taxon>Methanocrinis</taxon>
    </lineage>
</organism>
<comment type="caution">
    <text evidence="4">The sequence shown here is derived from an EMBL/GenBank/DDBJ whole genome shotgun (WGS) entry which is preliminary data.</text>
</comment>
<comment type="similarity">
    <text evidence="2">Belongs to the CDP-alcohol phosphatidyltransferase class-I family.</text>
</comment>
<keyword evidence="5" id="KW-1185">Reference proteome</keyword>
<evidence type="ECO:0000256" key="3">
    <source>
        <dbReference type="SAM" id="Phobius"/>
    </source>
</evidence>
<gene>
    <name evidence="4" type="ORF">P0O15_09400</name>
</gene>
<dbReference type="InterPro" id="IPR043130">
    <property type="entry name" value="CDP-OH_PTrfase_TM_dom"/>
</dbReference>
<evidence type="ECO:0000313" key="4">
    <source>
        <dbReference type="EMBL" id="MDF0591372.1"/>
    </source>
</evidence>
<dbReference type="Proteomes" id="UP001220010">
    <property type="component" value="Unassembled WGS sequence"/>
</dbReference>
<feature type="transmembrane region" description="Helical" evidence="3">
    <location>
        <begin position="30"/>
        <end position="48"/>
    </location>
</feature>
<keyword evidence="3" id="KW-0812">Transmembrane</keyword>
<keyword evidence="3" id="KW-0472">Membrane</keyword>
<feature type="transmembrane region" description="Helical" evidence="3">
    <location>
        <begin position="172"/>
        <end position="192"/>
    </location>
</feature>
<feature type="transmembrane region" description="Helical" evidence="3">
    <location>
        <begin position="55"/>
        <end position="72"/>
    </location>
</feature>
<reference evidence="4 5" key="1">
    <citation type="submission" date="2023-03" db="EMBL/GenBank/DDBJ databases">
        <title>WGS of Methanotrichaceae archaeon Mx.</title>
        <authorList>
            <person name="Sorokin D.Y."/>
            <person name="Merkel A.Y."/>
        </authorList>
    </citation>
    <scope>NUCLEOTIDE SEQUENCE [LARGE SCALE GENOMIC DNA]</scope>
    <source>
        <strain evidence="4 5">Mx</strain>
    </source>
</reference>
<dbReference type="EMBL" id="JARFPK010000037">
    <property type="protein sequence ID" value="MDF0591372.1"/>
    <property type="molecule type" value="Genomic_DNA"/>
</dbReference>
<name>A0ABT5X9W8_9EURY</name>
<feature type="transmembrane region" description="Helical" evidence="3">
    <location>
        <begin position="150"/>
        <end position="166"/>
    </location>
</feature>
<dbReference type="Pfam" id="PF01066">
    <property type="entry name" value="CDP-OH_P_transf"/>
    <property type="match status" value="1"/>
</dbReference>
<evidence type="ECO:0000313" key="5">
    <source>
        <dbReference type="Proteomes" id="UP001220010"/>
    </source>
</evidence>
<evidence type="ECO:0000256" key="1">
    <source>
        <dbReference type="ARBA" id="ARBA00022679"/>
    </source>
</evidence>
<keyword evidence="1 2" id="KW-0808">Transferase</keyword>
<dbReference type="InterPro" id="IPR000462">
    <property type="entry name" value="CDP-OH_P_trans"/>
</dbReference>
<dbReference type="InterPro" id="IPR048254">
    <property type="entry name" value="CDP_ALCOHOL_P_TRANSF_CS"/>
</dbReference>
<keyword evidence="3" id="KW-1133">Transmembrane helix</keyword>